<gene>
    <name evidence="2" type="ORF">NCTC13533_01295</name>
</gene>
<feature type="chain" id="PRO_5016614342" description="DUF4412 domain-containing protein" evidence="1">
    <location>
        <begin position="23"/>
        <end position="314"/>
    </location>
</feature>
<dbReference type="AlphaFoldDB" id="A0A376DR00"/>
<evidence type="ECO:0000313" key="2">
    <source>
        <dbReference type="EMBL" id="STC94071.1"/>
    </source>
</evidence>
<organism evidence="2 3">
    <name type="scientific">Chryseobacterium carnipullorum</name>
    <dbReference type="NCBI Taxonomy" id="1124835"/>
    <lineage>
        <taxon>Bacteria</taxon>
        <taxon>Pseudomonadati</taxon>
        <taxon>Bacteroidota</taxon>
        <taxon>Flavobacteriia</taxon>
        <taxon>Flavobacteriales</taxon>
        <taxon>Weeksellaceae</taxon>
        <taxon>Chryseobacterium group</taxon>
        <taxon>Chryseobacterium</taxon>
    </lineage>
</organism>
<dbReference type="EMBL" id="UFVQ01000003">
    <property type="protein sequence ID" value="STC94071.1"/>
    <property type="molecule type" value="Genomic_DNA"/>
</dbReference>
<reference evidence="2 3" key="1">
    <citation type="submission" date="2018-06" db="EMBL/GenBank/DDBJ databases">
        <authorList>
            <consortium name="Pathogen Informatics"/>
            <person name="Doyle S."/>
        </authorList>
    </citation>
    <scope>NUCLEOTIDE SEQUENCE [LARGE SCALE GENOMIC DNA]</scope>
    <source>
        <strain evidence="2 3">NCTC13533</strain>
    </source>
</reference>
<feature type="signal peptide" evidence="1">
    <location>
        <begin position="1"/>
        <end position="22"/>
    </location>
</feature>
<accession>A0A376DR00</accession>
<evidence type="ECO:0000256" key="1">
    <source>
        <dbReference type="SAM" id="SignalP"/>
    </source>
</evidence>
<dbReference type="STRING" id="297244.SAMN05421639_101916"/>
<protein>
    <recommendedName>
        <fullName evidence="4">DUF4412 domain-containing protein</fullName>
    </recommendedName>
</protein>
<evidence type="ECO:0000313" key="3">
    <source>
        <dbReference type="Proteomes" id="UP000255224"/>
    </source>
</evidence>
<proteinExistence type="predicted"/>
<dbReference type="RefSeq" id="WP_123879367.1">
    <property type="nucleotide sequence ID" value="NZ_CP033920.1"/>
</dbReference>
<sequence>MKSLTYILLILVAFHANTFAQAPKSYTITHIMNKTIDKGEYVDDRRIDKKDKVSTNNLIYILNTKKDSIAFYDFNDFPISEKTVPSLCTLTKNQNILLLTYKNESYSTKLNIAFSDKEKTVIIGDKDIFYLNNSYYKYVRKNIGDHLNIPALIDFLDDFLINYNLDDLKYISSYEKYRHKDFRIIKGYMESYRTQASDYLDKWNVKFSYNEVGVPRYILKESTEGDKELEKKLVSSNKGVFKYKKHTNAESRLITDSEILIDINKNSYEEKVTSFQVGIGKETRYEIKPISYKSFPSREFILTSDHISKMISSK</sequence>
<dbReference type="OrthoDB" id="1236412at2"/>
<keyword evidence="1" id="KW-0732">Signal</keyword>
<dbReference type="Proteomes" id="UP000255224">
    <property type="component" value="Unassembled WGS sequence"/>
</dbReference>
<name>A0A376DR00_CHRCU</name>
<evidence type="ECO:0008006" key="4">
    <source>
        <dbReference type="Google" id="ProtNLM"/>
    </source>
</evidence>